<dbReference type="Proteomes" id="UP001583193">
    <property type="component" value="Unassembled WGS sequence"/>
</dbReference>
<keyword evidence="3" id="KW-1185">Reference proteome</keyword>
<dbReference type="InterPro" id="IPR013268">
    <property type="entry name" value="UTP16"/>
</dbReference>
<comment type="caution">
    <text evidence="2">The sequence shown here is derived from an EMBL/GenBank/DDBJ whole genome shotgun (WGS) entry which is preliminary data.</text>
</comment>
<reference evidence="2 3" key="1">
    <citation type="journal article" date="2024" name="IMA Fungus">
        <title>IMA Genome - F19 : A genome assembly and annotation guide to empower mycologists, including annotated draft genome sequences of Ceratocystis pirilliformis, Diaporthe australafricana, Fusarium ophioides, Paecilomyces lecythidis, and Sporothrix stenoceras.</title>
        <authorList>
            <person name="Aylward J."/>
            <person name="Wilson A.M."/>
            <person name="Visagie C.M."/>
            <person name="Spraker J."/>
            <person name="Barnes I."/>
            <person name="Buitendag C."/>
            <person name="Ceriani C."/>
            <person name="Del Mar Angel L."/>
            <person name="du Plessis D."/>
            <person name="Fuchs T."/>
            <person name="Gasser K."/>
            <person name="Kramer D."/>
            <person name="Li W."/>
            <person name="Munsamy K."/>
            <person name="Piso A."/>
            <person name="Price J.L."/>
            <person name="Sonnekus B."/>
            <person name="Thomas C."/>
            <person name="van der Nest A."/>
            <person name="van Dijk A."/>
            <person name="van Heerden A."/>
            <person name="van Vuuren N."/>
            <person name="Yilmaz N."/>
            <person name="Duong T.A."/>
            <person name="van der Merwe N.A."/>
            <person name="Wingfield M.J."/>
            <person name="Wingfield B.D."/>
        </authorList>
    </citation>
    <scope>NUCLEOTIDE SEQUENCE [LARGE SCALE GENOMIC DNA]</scope>
    <source>
        <strain evidence="2 3">CMW 18167</strain>
    </source>
</reference>
<organism evidence="2 3">
    <name type="scientific">Paecilomyces lecythidis</name>
    <dbReference type="NCBI Taxonomy" id="3004212"/>
    <lineage>
        <taxon>Eukaryota</taxon>
        <taxon>Fungi</taxon>
        <taxon>Dikarya</taxon>
        <taxon>Ascomycota</taxon>
        <taxon>Pezizomycotina</taxon>
        <taxon>Eurotiomycetes</taxon>
        <taxon>Eurotiomycetidae</taxon>
        <taxon>Eurotiales</taxon>
        <taxon>Thermoascaceae</taxon>
        <taxon>Paecilomyces</taxon>
    </lineage>
</organism>
<gene>
    <name evidence="2" type="ORF">Plec18167_002686</name>
</gene>
<feature type="region of interest" description="Disordered" evidence="1">
    <location>
        <begin position="13"/>
        <end position="225"/>
    </location>
</feature>
<feature type="compositionally biased region" description="Basic and acidic residues" evidence="1">
    <location>
        <begin position="216"/>
        <end position="225"/>
    </location>
</feature>
<evidence type="ECO:0000313" key="2">
    <source>
        <dbReference type="EMBL" id="KAL1883679.1"/>
    </source>
</evidence>
<feature type="compositionally biased region" description="Acidic residues" evidence="1">
    <location>
        <begin position="158"/>
        <end position="167"/>
    </location>
</feature>
<feature type="region of interest" description="Disordered" evidence="1">
    <location>
        <begin position="263"/>
        <end position="284"/>
    </location>
</feature>
<feature type="compositionally biased region" description="Basic and acidic residues" evidence="1">
    <location>
        <begin position="113"/>
        <end position="126"/>
    </location>
</feature>
<proteinExistence type="predicted"/>
<evidence type="ECO:0008006" key="4">
    <source>
        <dbReference type="Google" id="ProtNLM"/>
    </source>
</evidence>
<feature type="compositionally biased region" description="Pro residues" evidence="1">
    <location>
        <begin position="268"/>
        <end position="277"/>
    </location>
</feature>
<accession>A0ABR3Y6L2</accession>
<feature type="compositionally biased region" description="Basic and acidic residues" evidence="1">
    <location>
        <begin position="177"/>
        <end position="208"/>
    </location>
</feature>
<dbReference type="Pfam" id="PF08297">
    <property type="entry name" value="U3_snoRNA_assoc"/>
    <property type="match status" value="1"/>
</dbReference>
<name>A0ABR3Y6L2_9EURO</name>
<evidence type="ECO:0000256" key="1">
    <source>
        <dbReference type="SAM" id="MobiDB-lite"/>
    </source>
</evidence>
<protein>
    <recommendedName>
        <fullName evidence="4">Immediate-early protein</fullName>
    </recommendedName>
</protein>
<feature type="compositionally biased region" description="Polar residues" evidence="1">
    <location>
        <begin position="45"/>
        <end position="56"/>
    </location>
</feature>
<evidence type="ECO:0000313" key="3">
    <source>
        <dbReference type="Proteomes" id="UP001583193"/>
    </source>
</evidence>
<sequence>MFSQFVTAAKGLFAKKDSEEEIPGNADYSSDPAAIQEHSDCAPSKTATMVMTTRSGRTAPVEEETLVEVNGSRVGNAKRKAESASSAKTNGESTKRRKRVSVDKQVNGDEESSSTHEEKVAAVEKPKHFRFGSEEPAPADELVEEVPETQQNGAQSAEDSDDDEAPEAFDNSAQLLRMKEQAQKQERARQKAELLKKEKRRQLDELHKTQAKSASKKKDIVNGARKADYQDDISESTATLQGSVIQDSRRPALPALLPDEILNAAPDVRPPTPPPEDVAPEQKKPNKLRFLDKVEKAPKDIRRGGTAVRVLDGKKSTAVLPPKISKAGRNVREGWLTGKRASVAQVNGLRRTTGGSSGFVRSR</sequence>
<dbReference type="EMBL" id="JAVDPF010000005">
    <property type="protein sequence ID" value="KAL1883679.1"/>
    <property type="molecule type" value="Genomic_DNA"/>
</dbReference>
<feature type="compositionally biased region" description="Acidic residues" evidence="1">
    <location>
        <begin position="137"/>
        <end position="147"/>
    </location>
</feature>